<dbReference type="Proteomes" id="UP000198552">
    <property type="component" value="Unassembled WGS sequence"/>
</dbReference>
<organism evidence="3 4">
    <name type="scientific">Oryzisolibacter propanilivorax</name>
    <dbReference type="NCBI Taxonomy" id="1527607"/>
    <lineage>
        <taxon>Bacteria</taxon>
        <taxon>Pseudomonadati</taxon>
        <taxon>Pseudomonadota</taxon>
        <taxon>Betaproteobacteria</taxon>
        <taxon>Burkholderiales</taxon>
        <taxon>Comamonadaceae</taxon>
        <taxon>Oryzisolibacter</taxon>
    </lineage>
</organism>
<dbReference type="OrthoDB" id="9780948at2"/>
<dbReference type="GO" id="GO:0008081">
    <property type="term" value="F:phosphoric diester hydrolase activity"/>
    <property type="evidence" value="ECO:0007669"/>
    <property type="project" value="UniProtKB-ARBA"/>
</dbReference>
<gene>
    <name evidence="3" type="ORF">SAMN05428957_101260</name>
</gene>
<protein>
    <submittedName>
        <fullName evidence="3">HD domain-containing protein</fullName>
    </submittedName>
</protein>
<dbReference type="Pfam" id="PF13487">
    <property type="entry name" value="HD_5"/>
    <property type="match status" value="1"/>
</dbReference>
<dbReference type="InterPro" id="IPR037522">
    <property type="entry name" value="HD_GYP_dom"/>
</dbReference>
<evidence type="ECO:0000259" key="2">
    <source>
        <dbReference type="PROSITE" id="PS51832"/>
    </source>
</evidence>
<dbReference type="PROSITE" id="PS51832">
    <property type="entry name" value="HD_GYP"/>
    <property type="match status" value="1"/>
</dbReference>
<dbReference type="PANTHER" id="PTHR43155:SF2">
    <property type="entry name" value="CYCLIC DI-GMP PHOSPHODIESTERASE PA4108"/>
    <property type="match status" value="1"/>
</dbReference>
<dbReference type="RefSeq" id="WP_091565703.1">
    <property type="nucleotide sequence ID" value="NZ_FNHP01000001.1"/>
</dbReference>
<dbReference type="Gene3D" id="1.10.3210.10">
    <property type="entry name" value="Hypothetical protein af1432"/>
    <property type="match status" value="1"/>
</dbReference>
<name>A0A1G9P8M7_9BURK</name>
<keyword evidence="4" id="KW-1185">Reference proteome</keyword>
<evidence type="ECO:0000313" key="3">
    <source>
        <dbReference type="EMBL" id="SDL95109.1"/>
    </source>
</evidence>
<reference evidence="4" key="1">
    <citation type="submission" date="2016-10" db="EMBL/GenBank/DDBJ databases">
        <authorList>
            <person name="Varghese N."/>
            <person name="Submissions S."/>
        </authorList>
    </citation>
    <scope>NUCLEOTIDE SEQUENCE [LARGE SCALE GENOMIC DNA]</scope>
    <source>
        <strain evidence="4">EPL6</strain>
    </source>
</reference>
<dbReference type="EMBL" id="FNHP01000001">
    <property type="protein sequence ID" value="SDL95109.1"/>
    <property type="molecule type" value="Genomic_DNA"/>
</dbReference>
<feature type="region of interest" description="Disordered" evidence="1">
    <location>
        <begin position="1"/>
        <end position="20"/>
    </location>
</feature>
<dbReference type="InterPro" id="IPR003607">
    <property type="entry name" value="HD/PDEase_dom"/>
</dbReference>
<evidence type="ECO:0000256" key="1">
    <source>
        <dbReference type="SAM" id="MobiDB-lite"/>
    </source>
</evidence>
<dbReference type="AlphaFoldDB" id="A0A1G9P8M7"/>
<dbReference type="PANTHER" id="PTHR43155">
    <property type="entry name" value="CYCLIC DI-GMP PHOSPHODIESTERASE PA4108-RELATED"/>
    <property type="match status" value="1"/>
</dbReference>
<dbReference type="SUPFAM" id="SSF109604">
    <property type="entry name" value="HD-domain/PDEase-like"/>
    <property type="match status" value="1"/>
</dbReference>
<evidence type="ECO:0000313" key="4">
    <source>
        <dbReference type="Proteomes" id="UP000198552"/>
    </source>
</evidence>
<sequence>MSTLDTRAPDLVVPPGQAEDSPHYLRSVTEMAARCQVTTRQAVYNDRGVKLLDQGMRVDRGVYDRLVQHRLQGTIDEQLAVQGVVDVAGVVQLATQQCAEDALAGLLARTLGPRGAERLLAPVRALVLPHALAFRLTVMREQHAQLYEHSVRMLLTSIFLALQAGMDERDTGRVATAALLHDIGVLHMPPEWRDPRQRLTGERRKELLVHPVTAALVVQAQGSYPPAVVQAVLEHHERMDGSGYPRGLRGAQISPLGQVLLLAEVTAGFFEKYADEGGAQRLSLTLRMGHRRFPPALAAGLLPALDQHASQKPLCARPAHVQTLVGLLNTALEDWDRRCLDLPPEAFAPQGGRACAFVTQQLVALQKALFEAGSHPQQQAQALDQLQDDEDGLAELVLLGREALWQLQGVVDAAHGRWPRLHDSPDPADQAVAQWGDALAQRVEQAQTPPA</sequence>
<dbReference type="STRING" id="1527607.SAMN05428957_101260"/>
<proteinExistence type="predicted"/>
<accession>A0A1G9P8M7</accession>
<dbReference type="CDD" id="cd00077">
    <property type="entry name" value="HDc"/>
    <property type="match status" value="1"/>
</dbReference>
<feature type="domain" description="HD-GYP" evidence="2">
    <location>
        <begin position="124"/>
        <end position="317"/>
    </location>
</feature>